<name>A0A518HT86_9BACT</name>
<evidence type="ECO:0000313" key="3">
    <source>
        <dbReference type="Proteomes" id="UP000319004"/>
    </source>
</evidence>
<evidence type="ECO:0000256" key="1">
    <source>
        <dbReference type="SAM" id="Phobius"/>
    </source>
</evidence>
<gene>
    <name evidence="2" type="ORF">Enr13x_39310</name>
</gene>
<feature type="transmembrane region" description="Helical" evidence="1">
    <location>
        <begin position="12"/>
        <end position="36"/>
    </location>
</feature>
<feature type="transmembrane region" description="Helical" evidence="1">
    <location>
        <begin position="48"/>
        <end position="71"/>
    </location>
</feature>
<keyword evidence="1" id="KW-1133">Transmembrane helix</keyword>
<proteinExistence type="predicted"/>
<keyword evidence="1" id="KW-0472">Membrane</keyword>
<keyword evidence="3" id="KW-1185">Reference proteome</keyword>
<organism evidence="2 3">
    <name type="scientific">Stieleria neptunia</name>
    <dbReference type="NCBI Taxonomy" id="2527979"/>
    <lineage>
        <taxon>Bacteria</taxon>
        <taxon>Pseudomonadati</taxon>
        <taxon>Planctomycetota</taxon>
        <taxon>Planctomycetia</taxon>
        <taxon>Pirellulales</taxon>
        <taxon>Pirellulaceae</taxon>
        <taxon>Stieleria</taxon>
    </lineage>
</organism>
<dbReference type="Proteomes" id="UP000319004">
    <property type="component" value="Chromosome"/>
</dbReference>
<reference evidence="2 3" key="1">
    <citation type="submission" date="2019-03" db="EMBL/GenBank/DDBJ databases">
        <title>Deep-cultivation of Planctomycetes and their phenomic and genomic characterization uncovers novel biology.</title>
        <authorList>
            <person name="Wiegand S."/>
            <person name="Jogler M."/>
            <person name="Boedeker C."/>
            <person name="Pinto D."/>
            <person name="Vollmers J."/>
            <person name="Rivas-Marin E."/>
            <person name="Kohn T."/>
            <person name="Peeters S.H."/>
            <person name="Heuer A."/>
            <person name="Rast P."/>
            <person name="Oberbeckmann S."/>
            <person name="Bunk B."/>
            <person name="Jeske O."/>
            <person name="Meyerdierks A."/>
            <person name="Storesund J.E."/>
            <person name="Kallscheuer N."/>
            <person name="Luecker S."/>
            <person name="Lage O.M."/>
            <person name="Pohl T."/>
            <person name="Merkel B.J."/>
            <person name="Hornburger P."/>
            <person name="Mueller R.-W."/>
            <person name="Bruemmer F."/>
            <person name="Labrenz M."/>
            <person name="Spormann A.M."/>
            <person name="Op den Camp H."/>
            <person name="Overmann J."/>
            <person name="Amann R."/>
            <person name="Jetten M.S.M."/>
            <person name="Mascher T."/>
            <person name="Medema M.H."/>
            <person name="Devos D.P."/>
            <person name="Kaster A.-K."/>
            <person name="Ovreas L."/>
            <person name="Rohde M."/>
            <person name="Galperin M.Y."/>
            <person name="Jogler C."/>
        </authorList>
    </citation>
    <scope>NUCLEOTIDE SEQUENCE [LARGE SCALE GENOMIC DNA]</scope>
    <source>
        <strain evidence="2 3">Enr13</strain>
    </source>
</reference>
<accession>A0A518HT86</accession>
<protein>
    <submittedName>
        <fullName evidence="2">Uncharacterized protein</fullName>
    </submittedName>
</protein>
<dbReference type="KEGG" id="snep:Enr13x_39310"/>
<dbReference type="EMBL" id="CP037423">
    <property type="protein sequence ID" value="QDV44070.1"/>
    <property type="molecule type" value="Genomic_DNA"/>
</dbReference>
<evidence type="ECO:0000313" key="2">
    <source>
        <dbReference type="EMBL" id="QDV44070.1"/>
    </source>
</evidence>
<keyword evidence="1" id="KW-0812">Transmembrane</keyword>
<sequence length="141" mass="16398">MMGKRVKRRLRFIHGAVCLLRFSLIVSWIAMFWGIVKHVPAIQPQARFFGFIGATGHFAIALLMNHLGFYLGRYLATRFGWLSVAEALVFDHWMYRWPECWLETRPGDIERHPLDHDGKPCRPPEHSVGRLLQARSSARSR</sequence>
<dbReference type="AlphaFoldDB" id="A0A518HT86"/>